<keyword evidence="1" id="KW-0732">Signal</keyword>
<dbReference type="GO" id="GO:0008270">
    <property type="term" value="F:zinc ion binding"/>
    <property type="evidence" value="ECO:0007669"/>
    <property type="project" value="InterPro"/>
</dbReference>
<feature type="chain" id="PRO_5026943227" description="Peptidase M14 domain-containing protein" evidence="1">
    <location>
        <begin position="27"/>
        <end position="466"/>
    </location>
</feature>
<evidence type="ECO:0000313" key="3">
    <source>
        <dbReference type="EMBL" id="CAA9300383.1"/>
    </source>
</evidence>
<reference evidence="3" key="1">
    <citation type="submission" date="2020-02" db="EMBL/GenBank/DDBJ databases">
        <authorList>
            <person name="Meier V. D."/>
        </authorList>
    </citation>
    <scope>NUCLEOTIDE SEQUENCE</scope>
    <source>
        <strain evidence="3">AVDCRST_MAG11</strain>
    </source>
</reference>
<feature type="domain" description="Peptidase M14" evidence="2">
    <location>
        <begin position="82"/>
        <end position="315"/>
    </location>
</feature>
<dbReference type="EMBL" id="CADCTU010000164">
    <property type="protein sequence ID" value="CAA9300383.1"/>
    <property type="molecule type" value="Genomic_DNA"/>
</dbReference>
<proteinExistence type="predicted"/>
<dbReference type="Pfam" id="PF00246">
    <property type="entry name" value="Peptidase_M14"/>
    <property type="match status" value="1"/>
</dbReference>
<dbReference type="SUPFAM" id="SSF53187">
    <property type="entry name" value="Zn-dependent exopeptidases"/>
    <property type="match status" value="1"/>
</dbReference>
<protein>
    <recommendedName>
        <fullName evidence="2">Peptidase M14 domain-containing protein</fullName>
    </recommendedName>
</protein>
<dbReference type="Gene3D" id="3.40.630.10">
    <property type="entry name" value="Zn peptidases"/>
    <property type="match status" value="1"/>
</dbReference>
<gene>
    <name evidence="3" type="ORF">AVDCRST_MAG11-783</name>
</gene>
<dbReference type="GO" id="GO:0006508">
    <property type="term" value="P:proteolysis"/>
    <property type="evidence" value="ECO:0007669"/>
    <property type="project" value="InterPro"/>
</dbReference>
<sequence length="466" mass="51192">MPRLTPLVPALCALVALATAPRAAHAQLQGAARDSVLRDDRGFTFYGRGPYRATVPRPDSLLGFAVGDRQTQYDEQQRVLLAIAGAATDRVRVEPLAVTAEGRQMRLYVVSAPENIGRLDAIRRDLDRLADPRGAPAAELTALADRTPAVVWFSGSVHGDEVPGFEASMQLLYHLAASEEPATVAALRRSIVIINPSSNPDGHERFAAWSNSVAVGSPDPAALEQQRNQPWSVRGRFNHYRFDMNRDVIASTQQEVQGIMRGMLRWHPMVTADLHGYTPQYFFPPAARPVNANIGATAERWLDVLGRGNASAFDRYGWSYFSRDQYDLYYPGYWDSWPSLTGAIGMTFETDGGPALLKRRDDGTLLSLRDGIAKHYVASLATWETTAGRATERVRDYLRFRQEAVSAGRAGRARQLVLVPGEDPGRAAELVTALVRAGIEVRRAGAGFTARRAQRLRDAGAAGDRR</sequence>
<organism evidence="3">
    <name type="scientific">uncultured Gemmatimonadaceae bacterium</name>
    <dbReference type="NCBI Taxonomy" id="246130"/>
    <lineage>
        <taxon>Bacteria</taxon>
        <taxon>Pseudomonadati</taxon>
        <taxon>Gemmatimonadota</taxon>
        <taxon>Gemmatimonadia</taxon>
        <taxon>Gemmatimonadales</taxon>
        <taxon>Gemmatimonadaceae</taxon>
        <taxon>environmental samples</taxon>
    </lineage>
</organism>
<dbReference type="AlphaFoldDB" id="A0A6J4KBF8"/>
<feature type="signal peptide" evidence="1">
    <location>
        <begin position="1"/>
        <end position="26"/>
    </location>
</feature>
<dbReference type="InterPro" id="IPR000834">
    <property type="entry name" value="Peptidase_M14"/>
</dbReference>
<evidence type="ECO:0000259" key="2">
    <source>
        <dbReference type="Pfam" id="PF00246"/>
    </source>
</evidence>
<dbReference type="GO" id="GO:0004181">
    <property type="term" value="F:metallocarboxypeptidase activity"/>
    <property type="evidence" value="ECO:0007669"/>
    <property type="project" value="InterPro"/>
</dbReference>
<accession>A0A6J4KBF8</accession>
<evidence type="ECO:0000256" key="1">
    <source>
        <dbReference type="SAM" id="SignalP"/>
    </source>
</evidence>
<name>A0A6J4KBF8_9BACT</name>
<feature type="non-terminal residue" evidence="3">
    <location>
        <position position="466"/>
    </location>
</feature>